<evidence type="ECO:0000259" key="3">
    <source>
        <dbReference type="PROSITE" id="PS51352"/>
    </source>
</evidence>
<feature type="chain" id="PRO_5046378635" description="Thioredoxin domain-containing protein" evidence="2">
    <location>
        <begin position="31"/>
        <end position="241"/>
    </location>
</feature>
<dbReference type="EMBL" id="BAAAQM010000013">
    <property type="protein sequence ID" value="GAA1967670.1"/>
    <property type="molecule type" value="Genomic_DNA"/>
</dbReference>
<dbReference type="InterPro" id="IPR036249">
    <property type="entry name" value="Thioredoxin-like_sf"/>
</dbReference>
<evidence type="ECO:0000256" key="2">
    <source>
        <dbReference type="SAM" id="SignalP"/>
    </source>
</evidence>
<keyword evidence="5" id="KW-1185">Reference proteome</keyword>
<feature type="signal peptide" evidence="2">
    <location>
        <begin position="1"/>
        <end position="30"/>
    </location>
</feature>
<sequence>MRKTPSAVAAGILAAALAGCASSAAPQSQAAGGTDSAPSSVSATTGSTDATDSTDATTPAAADPTPQPTSSPAAKPTSSHSPTTPAPTTPPSKSKTTSPAGTTTRPTTPGTVPSSFGYNPSADSKGQIAAARAAAKADNREVLLDFGASWCGNCVAMDKDFHDPKVQAVLAASYHLVQIDVDASGSMNLLAQYSPNSAGGYGLPVLIILSPSGATRVDTDKSGNPGFDTASFLAFLKKWAG</sequence>
<dbReference type="Gene3D" id="3.40.30.10">
    <property type="entry name" value="Glutaredoxin"/>
    <property type="match status" value="1"/>
</dbReference>
<evidence type="ECO:0000313" key="5">
    <source>
        <dbReference type="Proteomes" id="UP001499854"/>
    </source>
</evidence>
<accession>A0ABN2REI1</accession>
<protein>
    <recommendedName>
        <fullName evidence="3">Thioredoxin domain-containing protein</fullName>
    </recommendedName>
</protein>
<dbReference type="SUPFAM" id="SSF52833">
    <property type="entry name" value="Thioredoxin-like"/>
    <property type="match status" value="1"/>
</dbReference>
<evidence type="ECO:0000313" key="4">
    <source>
        <dbReference type="EMBL" id="GAA1967670.1"/>
    </source>
</evidence>
<gene>
    <name evidence="4" type="ORF">GCM10009838_27470</name>
</gene>
<comment type="caution">
    <text evidence="4">The sequence shown here is derived from an EMBL/GenBank/DDBJ whole genome shotgun (WGS) entry which is preliminary data.</text>
</comment>
<dbReference type="PROSITE" id="PS51352">
    <property type="entry name" value="THIOREDOXIN_2"/>
    <property type="match status" value="1"/>
</dbReference>
<organism evidence="4 5">
    <name type="scientific">Catenulispora subtropica</name>
    <dbReference type="NCBI Taxonomy" id="450798"/>
    <lineage>
        <taxon>Bacteria</taxon>
        <taxon>Bacillati</taxon>
        <taxon>Actinomycetota</taxon>
        <taxon>Actinomycetes</taxon>
        <taxon>Catenulisporales</taxon>
        <taxon>Catenulisporaceae</taxon>
        <taxon>Catenulispora</taxon>
    </lineage>
</organism>
<dbReference type="PROSITE" id="PS51257">
    <property type="entry name" value="PROKAR_LIPOPROTEIN"/>
    <property type="match status" value="1"/>
</dbReference>
<feature type="compositionally biased region" description="Low complexity" evidence="1">
    <location>
        <begin position="91"/>
        <end position="115"/>
    </location>
</feature>
<reference evidence="4 5" key="1">
    <citation type="journal article" date="2019" name="Int. J. Syst. Evol. Microbiol.">
        <title>The Global Catalogue of Microorganisms (GCM) 10K type strain sequencing project: providing services to taxonomists for standard genome sequencing and annotation.</title>
        <authorList>
            <consortium name="The Broad Institute Genomics Platform"/>
            <consortium name="The Broad Institute Genome Sequencing Center for Infectious Disease"/>
            <person name="Wu L."/>
            <person name="Ma J."/>
        </authorList>
    </citation>
    <scope>NUCLEOTIDE SEQUENCE [LARGE SCALE GENOMIC DNA]</scope>
    <source>
        <strain evidence="4 5">JCM 16013</strain>
    </source>
</reference>
<keyword evidence="2" id="KW-0732">Signal</keyword>
<dbReference type="RefSeq" id="WP_344657370.1">
    <property type="nucleotide sequence ID" value="NZ_BAAAQM010000013.1"/>
</dbReference>
<name>A0ABN2REI1_9ACTN</name>
<evidence type="ECO:0000256" key="1">
    <source>
        <dbReference type="SAM" id="MobiDB-lite"/>
    </source>
</evidence>
<dbReference type="Pfam" id="PF13899">
    <property type="entry name" value="Thioredoxin_7"/>
    <property type="match status" value="1"/>
</dbReference>
<feature type="domain" description="Thioredoxin" evidence="3">
    <location>
        <begin position="92"/>
        <end position="241"/>
    </location>
</feature>
<feature type="compositionally biased region" description="Low complexity" evidence="1">
    <location>
        <begin position="19"/>
        <end position="83"/>
    </location>
</feature>
<proteinExistence type="predicted"/>
<feature type="region of interest" description="Disordered" evidence="1">
    <location>
        <begin position="19"/>
        <end position="120"/>
    </location>
</feature>
<dbReference type="InterPro" id="IPR013766">
    <property type="entry name" value="Thioredoxin_domain"/>
</dbReference>
<dbReference type="Proteomes" id="UP001499854">
    <property type="component" value="Unassembled WGS sequence"/>
</dbReference>